<dbReference type="EMBL" id="JAACBX020000001">
    <property type="protein sequence ID" value="MBM0243540.1"/>
    <property type="molecule type" value="Genomic_DNA"/>
</dbReference>
<dbReference type="GeneID" id="92745815"/>
<proteinExistence type="predicted"/>
<evidence type="ECO:0000313" key="4">
    <source>
        <dbReference type="Proteomes" id="UP001518680"/>
    </source>
</evidence>
<organism evidence="2 3">
    <name type="scientific">Corynebacterium macginleyi</name>
    <dbReference type="NCBI Taxonomy" id="38290"/>
    <lineage>
        <taxon>Bacteria</taxon>
        <taxon>Bacillati</taxon>
        <taxon>Actinomycetota</taxon>
        <taxon>Actinomycetes</taxon>
        <taxon>Mycobacteriales</taxon>
        <taxon>Corynebacteriaceae</taxon>
        <taxon>Corynebacterium</taxon>
    </lineage>
</organism>
<dbReference type="EMBL" id="REGC01000001">
    <property type="protein sequence ID" value="RMB64224.1"/>
    <property type="molecule type" value="Genomic_DNA"/>
</dbReference>
<sequence>MRKFYRRRRLAALALVLVAVVVVLLLFGTLGTQASTRVQGDYLGPDGESRAEYIERVNSMDIDPDASTYALVTFQAELPPVAVAAALTNVPRMDAILMGSTAPVVVPEPVAGEDRAAVINRTFDRIGSSFGQRPSAVSAAVVWGRGTQLSDVASLPVVAAVEPAPVDAAWGSFAVRPPS</sequence>
<gene>
    <name evidence="2" type="ORF">D9543_00060</name>
    <name evidence="1" type="ORF">GWO63_004490</name>
</gene>
<keyword evidence="4" id="KW-1185">Reference proteome</keyword>
<dbReference type="Proteomes" id="UP001518680">
    <property type="component" value="Unassembled WGS sequence"/>
</dbReference>
<reference evidence="2 3" key="1">
    <citation type="submission" date="2018-10" db="EMBL/GenBank/DDBJ databases">
        <title>Corynebacterium macginleyi genome sequencing and assembly of the type strain and two clinical samples.</title>
        <authorList>
            <person name="Bernier A.-M."/>
            <person name="Bernard K."/>
        </authorList>
    </citation>
    <scope>NUCLEOTIDE SEQUENCE [LARGE SCALE GENOMIC DNA]</scope>
    <source>
        <strain evidence="2 3">NML 120205</strain>
    </source>
</reference>
<dbReference type="RefSeq" id="WP_121912478.1">
    <property type="nucleotide sequence ID" value="NZ_CP068292.1"/>
</dbReference>
<protein>
    <submittedName>
        <fullName evidence="2">Uncharacterized protein</fullName>
    </submittedName>
</protein>
<evidence type="ECO:0000313" key="1">
    <source>
        <dbReference type="EMBL" id="MBM0243540.1"/>
    </source>
</evidence>
<reference evidence="1 4" key="2">
    <citation type="submission" date="2021-01" db="EMBL/GenBank/DDBJ databases">
        <title>Complete genome sequences of Corynebacterium macginleyi strains isolated from infectious keratitis.</title>
        <authorList>
            <person name="Sagerfors S."/>
            <person name="Poehlein A."/>
            <person name="Soderquist B."/>
            <person name="Bruggemann H."/>
        </authorList>
    </citation>
    <scope>NUCLEOTIDE SEQUENCE [LARGE SCALE GENOMIC DNA]</scope>
    <source>
        <strain evidence="1 4">12T220</strain>
    </source>
</reference>
<accession>A0A3M0GK40</accession>
<comment type="caution">
    <text evidence="2">The sequence shown here is derived from an EMBL/GenBank/DDBJ whole genome shotgun (WGS) entry which is preliminary data.</text>
</comment>
<name>A0A3M0GK40_9CORY</name>
<dbReference type="Proteomes" id="UP000270649">
    <property type="component" value="Unassembled WGS sequence"/>
</dbReference>
<evidence type="ECO:0000313" key="2">
    <source>
        <dbReference type="EMBL" id="RMB64224.1"/>
    </source>
</evidence>
<dbReference type="AlphaFoldDB" id="A0A3M0GK40"/>
<evidence type="ECO:0000313" key="3">
    <source>
        <dbReference type="Proteomes" id="UP000270649"/>
    </source>
</evidence>